<dbReference type="OrthoDB" id="539213at2759"/>
<feature type="repeat" description="ANK" evidence="3">
    <location>
        <begin position="42"/>
        <end position="74"/>
    </location>
</feature>
<feature type="repeat" description="ANK" evidence="3">
    <location>
        <begin position="76"/>
        <end position="104"/>
    </location>
</feature>
<keyword evidence="1" id="KW-0677">Repeat</keyword>
<dbReference type="Pfam" id="PF12796">
    <property type="entry name" value="Ank_2"/>
    <property type="match status" value="5"/>
</dbReference>
<evidence type="ECO:0000256" key="2">
    <source>
        <dbReference type="ARBA" id="ARBA00023043"/>
    </source>
</evidence>
<dbReference type="SMART" id="SM00248">
    <property type="entry name" value="ANK"/>
    <property type="match status" value="18"/>
</dbReference>
<evidence type="ECO:0000313" key="4">
    <source>
        <dbReference type="EMBL" id="OQE11761.1"/>
    </source>
</evidence>
<dbReference type="Proteomes" id="UP000191518">
    <property type="component" value="Unassembled WGS sequence"/>
</dbReference>
<dbReference type="STRING" id="29845.A0A1V6SCN9"/>
<dbReference type="PANTHER" id="PTHR24198">
    <property type="entry name" value="ANKYRIN REPEAT AND PROTEIN KINASE DOMAIN-CONTAINING PROTEIN"/>
    <property type="match status" value="1"/>
</dbReference>
<comment type="caution">
    <text evidence="4">The sequence shown here is derived from an EMBL/GenBank/DDBJ whole genome shotgun (WGS) entry which is preliminary data.</text>
</comment>
<dbReference type="SUPFAM" id="SSF48403">
    <property type="entry name" value="Ankyrin repeat"/>
    <property type="match status" value="3"/>
</dbReference>
<accession>A0A1V6SCN9</accession>
<reference evidence="5" key="1">
    <citation type="journal article" date="2017" name="Nat. Microbiol.">
        <title>Global analysis of biosynthetic gene clusters reveals vast potential of secondary metabolite production in Penicillium species.</title>
        <authorList>
            <person name="Nielsen J.C."/>
            <person name="Grijseels S."/>
            <person name="Prigent S."/>
            <person name="Ji B."/>
            <person name="Dainat J."/>
            <person name="Nielsen K.F."/>
            <person name="Frisvad J.C."/>
            <person name="Workman M."/>
            <person name="Nielsen J."/>
        </authorList>
    </citation>
    <scope>NUCLEOTIDE SEQUENCE [LARGE SCALE GENOMIC DNA]</scope>
    <source>
        <strain evidence="5">IBT 29486</strain>
    </source>
</reference>
<feature type="repeat" description="ANK" evidence="3">
    <location>
        <begin position="140"/>
        <end position="173"/>
    </location>
</feature>
<feature type="repeat" description="ANK" evidence="3">
    <location>
        <begin position="373"/>
        <end position="405"/>
    </location>
</feature>
<proteinExistence type="predicted"/>
<dbReference type="InterPro" id="IPR002110">
    <property type="entry name" value="Ankyrin_rpt"/>
</dbReference>
<organism evidence="4 5">
    <name type="scientific">Penicillium vulpinum</name>
    <dbReference type="NCBI Taxonomy" id="29845"/>
    <lineage>
        <taxon>Eukaryota</taxon>
        <taxon>Fungi</taxon>
        <taxon>Dikarya</taxon>
        <taxon>Ascomycota</taxon>
        <taxon>Pezizomycotina</taxon>
        <taxon>Eurotiomycetes</taxon>
        <taxon>Eurotiomycetidae</taxon>
        <taxon>Eurotiales</taxon>
        <taxon>Aspergillaceae</taxon>
        <taxon>Penicillium</taxon>
    </lineage>
</organism>
<dbReference type="EMBL" id="MDYP01000002">
    <property type="protein sequence ID" value="OQE11761.1"/>
    <property type="molecule type" value="Genomic_DNA"/>
</dbReference>
<protein>
    <submittedName>
        <fullName evidence="4">Uncharacterized protein</fullName>
    </submittedName>
</protein>
<gene>
    <name evidence="4" type="ORF">PENVUL_c002G08285</name>
</gene>
<dbReference type="AlphaFoldDB" id="A0A1V6SCN9"/>
<feature type="repeat" description="ANK" evidence="3">
    <location>
        <begin position="730"/>
        <end position="762"/>
    </location>
</feature>
<name>A0A1V6SCN9_9EURO</name>
<sequence length="809" mass="88850">MWEWLKSKAQGMSLFDAVIIGDARKVEQLLANKCDTSIADQSGMTILHWAALRGHNKIIPLLLQNDTSLASRTDHHGRVAMHCAAENGHLEAVKLIGTTGLNISDSMGRTALHWAAGNGHLDVVIFLLNKGANASALDSFGETPLSKAASMGHESIVQQLLLPQTVKINKPDQNGYTALHRAAESKNGNVALLFLKNKLVDLDAKTATGETFFDVLGQEIPEPEYGVLEALGFITAKEVGPATKVTANDKARDAAVLHHRLNRRSAVELLLKRMNHKKKEDGFEKVLVSISKERIPAFLPTFDGQALEFLLWAVTHNMIEVVNRLIAQGIPVNRKERYPKPVLQHAAKNGFVDMVQLLLDRGAEVNASIATSSKETAFMLAAENGHLEVMRLLIDGGADIEAELAYENTPAFQRASEYGHANIVQFLLKQSAHRNIAIPTQKKLFSLRCAISSGHYDVVKLLLDERLPPDADVYGNVKSGLEIAAFKGDVKMFELVKENGFELGDNCFDALRPAICRGHHDLVGYLLAGLTRIHVSGSDVNHGLEISALRGDLKMFELLKAHGFELSSNRKKLALRNAIGSSHYDVVRHLLSGVIPEADIVSGVDDGLEAAAQRGDLKMFELLEEYGLGLSSNGKKYPLKKAIGEGHCNVVKYLLDGGIGEVDTVSMVKVELEGAAFNGSLKMFELLEEYGFEVRSSKYLIGAAERNFLPLVKFLMDHNKVDINERGSEYWMAPLHFAAKHGNVEMVNFLLDEGADINALAGKNLSRCAVDEARAGGHLKVLKVLFERGAKKYNPERDRWVTLWDPEST</sequence>
<dbReference type="InterPro" id="IPR036770">
    <property type="entry name" value="Ankyrin_rpt-contain_sf"/>
</dbReference>
<evidence type="ECO:0000256" key="1">
    <source>
        <dbReference type="ARBA" id="ARBA00022737"/>
    </source>
</evidence>
<feature type="repeat" description="ANK" evidence="3">
    <location>
        <begin position="107"/>
        <end position="139"/>
    </location>
</feature>
<dbReference type="PANTHER" id="PTHR24198:SF193">
    <property type="match status" value="1"/>
</dbReference>
<dbReference type="PROSITE" id="PS50088">
    <property type="entry name" value="ANK_REPEAT"/>
    <property type="match status" value="7"/>
</dbReference>
<dbReference type="PROSITE" id="PS50297">
    <property type="entry name" value="ANK_REP_REGION"/>
    <property type="match status" value="6"/>
</dbReference>
<evidence type="ECO:0000256" key="3">
    <source>
        <dbReference type="PROSITE-ProRule" id="PRU00023"/>
    </source>
</evidence>
<keyword evidence="5" id="KW-1185">Reference proteome</keyword>
<keyword evidence="2 3" id="KW-0040">ANK repeat</keyword>
<evidence type="ECO:0000313" key="5">
    <source>
        <dbReference type="Proteomes" id="UP000191518"/>
    </source>
</evidence>
<feature type="repeat" description="ANK" evidence="3">
    <location>
        <begin position="343"/>
        <end position="370"/>
    </location>
</feature>
<dbReference type="Gene3D" id="1.25.40.20">
    <property type="entry name" value="Ankyrin repeat-containing domain"/>
    <property type="match status" value="5"/>
</dbReference>
<dbReference type="PRINTS" id="PR01415">
    <property type="entry name" value="ANKYRIN"/>
</dbReference>